<evidence type="ECO:0000313" key="3">
    <source>
        <dbReference type="EMBL" id="CAF3733590.1"/>
    </source>
</evidence>
<proteinExistence type="predicted"/>
<reference evidence="2" key="1">
    <citation type="submission" date="2021-02" db="EMBL/GenBank/DDBJ databases">
        <authorList>
            <person name="Nowell W R."/>
        </authorList>
    </citation>
    <scope>NUCLEOTIDE SEQUENCE</scope>
</reference>
<accession>A0A814ZEB3</accession>
<organism evidence="2 5">
    <name type="scientific">Didymodactylos carnosus</name>
    <dbReference type="NCBI Taxonomy" id="1234261"/>
    <lineage>
        <taxon>Eukaryota</taxon>
        <taxon>Metazoa</taxon>
        <taxon>Spiralia</taxon>
        <taxon>Gnathifera</taxon>
        <taxon>Rotifera</taxon>
        <taxon>Eurotatoria</taxon>
        <taxon>Bdelloidea</taxon>
        <taxon>Philodinida</taxon>
        <taxon>Philodinidae</taxon>
        <taxon>Didymodactylos</taxon>
    </lineage>
</organism>
<protein>
    <submittedName>
        <fullName evidence="2">Uncharacterized protein</fullName>
    </submittedName>
</protein>
<dbReference type="EMBL" id="CAJNOK010005113">
    <property type="protein sequence ID" value="CAF0960707.1"/>
    <property type="molecule type" value="Genomic_DNA"/>
</dbReference>
<gene>
    <name evidence="2" type="ORF">GPM918_LOCUS25668</name>
    <name evidence="1" type="ORF">OVA965_LOCUS12621</name>
    <name evidence="4" type="ORF">SRO942_LOCUS25690</name>
    <name evidence="3" type="ORF">TMI583_LOCUS12625</name>
</gene>
<dbReference type="Proteomes" id="UP000677228">
    <property type="component" value="Unassembled WGS sequence"/>
</dbReference>
<dbReference type="Proteomes" id="UP000681722">
    <property type="component" value="Unassembled WGS sequence"/>
</dbReference>
<dbReference type="Proteomes" id="UP000682733">
    <property type="component" value="Unassembled WGS sequence"/>
</dbReference>
<dbReference type="EMBL" id="CAJOBA010005118">
    <property type="protein sequence ID" value="CAF3733590.1"/>
    <property type="molecule type" value="Genomic_DNA"/>
</dbReference>
<sequence>MRCLAIKTSINFSQKGQVLNWQKHCRSDAQRELESAAKNNRDLNSSLSKPPIQVYNFQDLVALELDGCVPGAFYAAKYTRKHGCHQMLDRNYRAKEALCRNNTITGDRYTLITPPSYQLTQSVRSRCPVLQCPCKI</sequence>
<dbReference type="EMBL" id="CAJOBC010010550">
    <property type="protein sequence ID" value="CAF4004307.1"/>
    <property type="molecule type" value="Genomic_DNA"/>
</dbReference>
<dbReference type="AlphaFoldDB" id="A0A814ZEB3"/>
<comment type="caution">
    <text evidence="2">The sequence shown here is derived from an EMBL/GenBank/DDBJ whole genome shotgun (WGS) entry which is preliminary data.</text>
</comment>
<evidence type="ECO:0000313" key="2">
    <source>
        <dbReference type="EMBL" id="CAF1241201.1"/>
    </source>
</evidence>
<name>A0A814ZEB3_9BILA</name>
<keyword evidence="5" id="KW-1185">Reference proteome</keyword>
<evidence type="ECO:0000313" key="4">
    <source>
        <dbReference type="EMBL" id="CAF4004307.1"/>
    </source>
</evidence>
<dbReference type="OrthoDB" id="9971762at2759"/>
<evidence type="ECO:0000313" key="1">
    <source>
        <dbReference type="EMBL" id="CAF0960707.1"/>
    </source>
</evidence>
<dbReference type="Proteomes" id="UP000663829">
    <property type="component" value="Unassembled WGS sequence"/>
</dbReference>
<evidence type="ECO:0000313" key="5">
    <source>
        <dbReference type="Proteomes" id="UP000663829"/>
    </source>
</evidence>
<dbReference type="EMBL" id="CAJNOQ010010046">
    <property type="protein sequence ID" value="CAF1241201.1"/>
    <property type="molecule type" value="Genomic_DNA"/>
</dbReference>